<keyword evidence="1" id="KW-0812">Transmembrane</keyword>
<dbReference type="Proteomes" id="UP000391834">
    <property type="component" value="Unassembled WGS sequence"/>
</dbReference>
<evidence type="ECO:0000256" key="1">
    <source>
        <dbReference type="SAM" id="Phobius"/>
    </source>
</evidence>
<feature type="transmembrane region" description="Helical" evidence="1">
    <location>
        <begin position="141"/>
        <end position="162"/>
    </location>
</feature>
<feature type="transmembrane region" description="Helical" evidence="1">
    <location>
        <begin position="6"/>
        <end position="21"/>
    </location>
</feature>
<dbReference type="SUPFAM" id="SSF103481">
    <property type="entry name" value="Multidrug resistance efflux transporter EmrE"/>
    <property type="match status" value="2"/>
</dbReference>
<gene>
    <name evidence="2" type="ORF">PbJCM13498_29500</name>
</gene>
<feature type="transmembrane region" description="Helical" evidence="1">
    <location>
        <begin position="28"/>
        <end position="47"/>
    </location>
</feature>
<comment type="caution">
    <text evidence="2">The sequence shown here is derived from an EMBL/GenBank/DDBJ whole genome shotgun (WGS) entry which is preliminary data.</text>
</comment>
<feature type="transmembrane region" description="Helical" evidence="1">
    <location>
        <begin position="59"/>
        <end position="79"/>
    </location>
</feature>
<reference evidence="2 3" key="1">
    <citation type="submission" date="2019-10" db="EMBL/GenBank/DDBJ databases">
        <title>Prolixibacter strains distinguished by the presence of nitrate reductase genes were adept at nitrate-dependent anaerobic corrosion of metallic iron and carbon steel.</title>
        <authorList>
            <person name="Iino T."/>
            <person name="Shono N."/>
            <person name="Ito K."/>
            <person name="Nakamura R."/>
            <person name="Sueoka K."/>
            <person name="Harayama S."/>
            <person name="Ohkuma M."/>
        </authorList>
    </citation>
    <scope>NUCLEOTIDE SEQUENCE [LARGE SCALE GENOMIC DNA]</scope>
    <source>
        <strain evidence="2 3">JCM 13498</strain>
    </source>
</reference>
<keyword evidence="1" id="KW-0472">Membrane</keyword>
<protein>
    <submittedName>
        <fullName evidence="2">Membrane protein</fullName>
    </submittedName>
</protein>
<feature type="transmembrane region" description="Helical" evidence="1">
    <location>
        <begin position="174"/>
        <end position="196"/>
    </location>
</feature>
<feature type="transmembrane region" description="Helical" evidence="1">
    <location>
        <begin position="116"/>
        <end position="134"/>
    </location>
</feature>
<evidence type="ECO:0000313" key="3">
    <source>
        <dbReference type="Proteomes" id="UP000391834"/>
    </source>
</evidence>
<feature type="transmembrane region" description="Helical" evidence="1">
    <location>
        <begin position="86"/>
        <end position="110"/>
    </location>
</feature>
<organism evidence="2 3">
    <name type="scientific">Prolixibacter bellariivorans</name>
    <dbReference type="NCBI Taxonomy" id="314319"/>
    <lineage>
        <taxon>Bacteria</taxon>
        <taxon>Pseudomonadati</taxon>
        <taxon>Bacteroidota</taxon>
        <taxon>Bacteroidia</taxon>
        <taxon>Marinilabiliales</taxon>
        <taxon>Prolixibacteraceae</taxon>
        <taxon>Prolixibacter</taxon>
    </lineage>
</organism>
<dbReference type="InterPro" id="IPR037185">
    <property type="entry name" value="EmrE-like"/>
</dbReference>
<dbReference type="Gene3D" id="1.10.3730.20">
    <property type="match status" value="1"/>
</dbReference>
<keyword evidence="1" id="KW-1133">Transmembrane helix</keyword>
<keyword evidence="3" id="KW-1185">Reference proteome</keyword>
<proteinExistence type="predicted"/>
<name>A0A5M4B331_9BACT</name>
<feature type="transmembrane region" description="Helical" evidence="1">
    <location>
        <begin position="240"/>
        <end position="261"/>
    </location>
</feature>
<evidence type="ECO:0000313" key="2">
    <source>
        <dbReference type="EMBL" id="GET34087.1"/>
    </source>
</evidence>
<dbReference type="RefSeq" id="WP_025863953.1">
    <property type="nucleotide sequence ID" value="NZ_BLAX01000001.1"/>
</dbReference>
<dbReference type="OrthoDB" id="1524053at2"/>
<feature type="transmembrane region" description="Helical" evidence="1">
    <location>
        <begin position="268"/>
        <end position="285"/>
    </location>
</feature>
<accession>A0A5M4B331</accession>
<sequence length="286" mass="31651">MHYLLLSILSSTLIFFIFKFLEKYRADLFLVILLNYITASVLGFRLVPHLPSVTTIIKAGWLPYALLIGILFIAIFFLIARSSQKAGITITALAAKLSMVVPILYSILFFGERVTIFRILGITTAILAVLLAIYKRNGKTNWSAILLPVIIFMGTGAVDSMVKYVQQVYVRGTTTAVFTTVLFATAGIIGLVVTLFKRPGWKEFFRLPVIAGGIFLGAANFGSIYFMMHALSYSGLASSVVFGLNNMCIVAFSTILGMLFFREKLSTVNWTGIILSFISIFILVYI</sequence>
<feature type="transmembrane region" description="Helical" evidence="1">
    <location>
        <begin position="208"/>
        <end position="228"/>
    </location>
</feature>
<dbReference type="AlphaFoldDB" id="A0A5M4B331"/>
<dbReference type="EMBL" id="BLAX01000001">
    <property type="protein sequence ID" value="GET34087.1"/>
    <property type="molecule type" value="Genomic_DNA"/>
</dbReference>